<sequence>MLKVDQALEEKLTQPQQKKRKAAEMKTKSVAVARDSELAACGEKSKISNPIFPLPFAPQRLATQQSQKAAN</sequence>
<evidence type="ECO:0000313" key="2">
    <source>
        <dbReference type="EMBL" id="KAK4028315.1"/>
    </source>
</evidence>
<organism evidence="2 3">
    <name type="scientific">Daphnia magna</name>
    <dbReference type="NCBI Taxonomy" id="35525"/>
    <lineage>
        <taxon>Eukaryota</taxon>
        <taxon>Metazoa</taxon>
        <taxon>Ecdysozoa</taxon>
        <taxon>Arthropoda</taxon>
        <taxon>Crustacea</taxon>
        <taxon>Branchiopoda</taxon>
        <taxon>Diplostraca</taxon>
        <taxon>Cladocera</taxon>
        <taxon>Anomopoda</taxon>
        <taxon>Daphniidae</taxon>
        <taxon>Daphnia</taxon>
    </lineage>
</organism>
<feature type="compositionally biased region" description="Basic and acidic residues" evidence="1">
    <location>
        <begin position="1"/>
        <end position="12"/>
    </location>
</feature>
<name>A0ABR0ATD4_9CRUS</name>
<gene>
    <name evidence="2" type="ORF">OUZ56_017595</name>
</gene>
<evidence type="ECO:0000313" key="3">
    <source>
        <dbReference type="Proteomes" id="UP001234178"/>
    </source>
</evidence>
<dbReference type="Proteomes" id="UP001234178">
    <property type="component" value="Unassembled WGS sequence"/>
</dbReference>
<feature type="region of interest" description="Disordered" evidence="1">
    <location>
        <begin position="1"/>
        <end position="28"/>
    </location>
</feature>
<dbReference type="EMBL" id="JAOYFB010000038">
    <property type="protein sequence ID" value="KAK4028315.1"/>
    <property type="molecule type" value="Genomic_DNA"/>
</dbReference>
<reference evidence="2 3" key="1">
    <citation type="journal article" date="2023" name="Nucleic Acids Res.">
        <title>The hologenome of Daphnia magna reveals possible DNA methylation and microbiome-mediated evolution of the host genome.</title>
        <authorList>
            <person name="Chaturvedi A."/>
            <person name="Li X."/>
            <person name="Dhandapani V."/>
            <person name="Marshall H."/>
            <person name="Kissane S."/>
            <person name="Cuenca-Cambronero M."/>
            <person name="Asole G."/>
            <person name="Calvet F."/>
            <person name="Ruiz-Romero M."/>
            <person name="Marangio P."/>
            <person name="Guigo R."/>
            <person name="Rago D."/>
            <person name="Mirbahai L."/>
            <person name="Eastwood N."/>
            <person name="Colbourne J.K."/>
            <person name="Zhou J."/>
            <person name="Mallon E."/>
            <person name="Orsini L."/>
        </authorList>
    </citation>
    <scope>NUCLEOTIDE SEQUENCE [LARGE SCALE GENOMIC DNA]</scope>
    <source>
        <strain evidence="2">LRV0_1</strain>
    </source>
</reference>
<evidence type="ECO:0000256" key="1">
    <source>
        <dbReference type="SAM" id="MobiDB-lite"/>
    </source>
</evidence>
<accession>A0ABR0ATD4</accession>
<comment type="caution">
    <text evidence="2">The sequence shown here is derived from an EMBL/GenBank/DDBJ whole genome shotgun (WGS) entry which is preliminary data.</text>
</comment>
<protein>
    <submittedName>
        <fullName evidence="2">Uncharacterized protein</fullName>
    </submittedName>
</protein>
<keyword evidence="3" id="KW-1185">Reference proteome</keyword>
<proteinExistence type="predicted"/>